<evidence type="ECO:0000259" key="2">
    <source>
        <dbReference type="Pfam" id="PF01757"/>
    </source>
</evidence>
<accession>A0A7K0C4A7</accession>
<protein>
    <recommendedName>
        <fullName evidence="2">Acyltransferase 3 domain-containing protein</fullName>
    </recommendedName>
</protein>
<evidence type="ECO:0000256" key="1">
    <source>
        <dbReference type="SAM" id="Phobius"/>
    </source>
</evidence>
<keyword evidence="4" id="KW-1185">Reference proteome</keyword>
<name>A0A7K0C4A7_9ACTN</name>
<proteinExistence type="predicted"/>
<keyword evidence="1" id="KW-0472">Membrane</keyword>
<feature type="transmembrane region" description="Helical" evidence="1">
    <location>
        <begin position="131"/>
        <end position="151"/>
    </location>
</feature>
<feature type="transmembrane region" description="Helical" evidence="1">
    <location>
        <begin position="91"/>
        <end position="111"/>
    </location>
</feature>
<dbReference type="InterPro" id="IPR002656">
    <property type="entry name" value="Acyl_transf_3_dom"/>
</dbReference>
<feature type="transmembrane region" description="Helical" evidence="1">
    <location>
        <begin position="246"/>
        <end position="265"/>
    </location>
</feature>
<feature type="transmembrane region" description="Helical" evidence="1">
    <location>
        <begin position="315"/>
        <end position="332"/>
    </location>
</feature>
<feature type="transmembrane region" description="Helical" evidence="1">
    <location>
        <begin position="163"/>
        <end position="186"/>
    </location>
</feature>
<dbReference type="Proteomes" id="UP000487268">
    <property type="component" value="Unassembled WGS sequence"/>
</dbReference>
<sequence>MPHEPKVLRLPAWHAARYERLAETGPGRFDRLAERIDAGTPAQRDRAVDVLRALAILGVVLGHWLVTALVPQPGGGLRVASPLQAMPALEPATWLLQTLAVFFLVGGYSTAKSLRPGEPYRDWTKRRLGRLVRPVPPLLLAVALLSGALLWSGHPADTVQRLALLALSPLWFLCVYGALALLAPALAAVCRRTGPWAAVVPFGATAVLDLGPEPLAWGTVLTCWPVPFLLGIAWAQGAFTRRRGPVLLLAGGSVATALLVLFAGYPASMVGVPGAAVSNLSPPTLAAATFGLAQTGGALLLRGPLTRWARRPGRWAVIALVTMSSMTIFLWHQPVLLATSVTAHAFGTPPGLLTAPGHPGWLWSRLLWLPVLAAVLTALAVPVRGIGRRRTQPRRRFVHLMKGAPR</sequence>
<evidence type="ECO:0000313" key="3">
    <source>
        <dbReference type="EMBL" id="MQY08265.1"/>
    </source>
</evidence>
<dbReference type="Pfam" id="PF01757">
    <property type="entry name" value="Acyl_transf_3"/>
    <property type="match status" value="1"/>
</dbReference>
<keyword evidence="1" id="KW-1133">Transmembrane helix</keyword>
<comment type="caution">
    <text evidence="3">The sequence shown here is derived from an EMBL/GenBank/DDBJ whole genome shotgun (WGS) entry which is preliminary data.</text>
</comment>
<feature type="domain" description="Acyltransferase 3" evidence="2">
    <location>
        <begin position="47"/>
        <end position="382"/>
    </location>
</feature>
<evidence type="ECO:0000313" key="4">
    <source>
        <dbReference type="Proteomes" id="UP000487268"/>
    </source>
</evidence>
<dbReference type="AlphaFoldDB" id="A0A7K0C4A7"/>
<feature type="transmembrane region" description="Helical" evidence="1">
    <location>
        <begin position="50"/>
        <end position="71"/>
    </location>
</feature>
<feature type="transmembrane region" description="Helical" evidence="1">
    <location>
        <begin position="366"/>
        <end position="386"/>
    </location>
</feature>
<reference evidence="3 4" key="1">
    <citation type="submission" date="2019-10" db="EMBL/GenBank/DDBJ databases">
        <title>Actinomadura rubteroloni sp. nov. and Actinomadura macrotermitis sp. nov., isolated from the gut of fungus growing-termite Macrotermes natalensis.</title>
        <authorList>
            <person name="Benndorf R."/>
            <person name="Martin K."/>
            <person name="Kuefner M."/>
            <person name="De Beer W."/>
            <person name="Kaster A.-K."/>
            <person name="Vollmers J."/>
            <person name="Poulsen M."/>
            <person name="Beemelmanns C."/>
        </authorList>
    </citation>
    <scope>NUCLEOTIDE SEQUENCE [LARGE SCALE GENOMIC DNA]</scope>
    <source>
        <strain evidence="3 4">RB68</strain>
    </source>
</reference>
<keyword evidence="1" id="KW-0812">Transmembrane</keyword>
<dbReference type="GO" id="GO:0016747">
    <property type="term" value="F:acyltransferase activity, transferring groups other than amino-acyl groups"/>
    <property type="evidence" value="ECO:0007669"/>
    <property type="project" value="InterPro"/>
</dbReference>
<feature type="transmembrane region" description="Helical" evidence="1">
    <location>
        <begin position="285"/>
        <end position="303"/>
    </location>
</feature>
<dbReference type="EMBL" id="WEGH01000004">
    <property type="protein sequence ID" value="MQY08265.1"/>
    <property type="molecule type" value="Genomic_DNA"/>
</dbReference>
<organism evidence="3 4">
    <name type="scientific">Actinomadura macrotermitis</name>
    <dbReference type="NCBI Taxonomy" id="2585200"/>
    <lineage>
        <taxon>Bacteria</taxon>
        <taxon>Bacillati</taxon>
        <taxon>Actinomycetota</taxon>
        <taxon>Actinomycetes</taxon>
        <taxon>Streptosporangiales</taxon>
        <taxon>Thermomonosporaceae</taxon>
        <taxon>Actinomadura</taxon>
    </lineage>
</organism>
<dbReference type="RefSeq" id="WP_153538961.1">
    <property type="nucleotide sequence ID" value="NZ_WEGH01000004.1"/>
</dbReference>
<dbReference type="OrthoDB" id="8206682at2"/>
<gene>
    <name evidence="3" type="ORF">ACRB68_63720</name>
</gene>